<organism evidence="1">
    <name type="scientific">Anguilla anguilla</name>
    <name type="common">European freshwater eel</name>
    <name type="synonym">Muraena anguilla</name>
    <dbReference type="NCBI Taxonomy" id="7936"/>
    <lineage>
        <taxon>Eukaryota</taxon>
        <taxon>Metazoa</taxon>
        <taxon>Chordata</taxon>
        <taxon>Craniata</taxon>
        <taxon>Vertebrata</taxon>
        <taxon>Euteleostomi</taxon>
        <taxon>Actinopterygii</taxon>
        <taxon>Neopterygii</taxon>
        <taxon>Teleostei</taxon>
        <taxon>Anguilliformes</taxon>
        <taxon>Anguillidae</taxon>
        <taxon>Anguilla</taxon>
    </lineage>
</organism>
<name>A0A0E9TFV5_ANGAN</name>
<accession>A0A0E9TFV5</accession>
<dbReference type="EMBL" id="GBXM01056964">
    <property type="protein sequence ID" value="JAH51613.1"/>
    <property type="molecule type" value="Transcribed_RNA"/>
</dbReference>
<reference evidence="1" key="2">
    <citation type="journal article" date="2015" name="Fish Shellfish Immunol.">
        <title>Early steps in the European eel (Anguilla anguilla)-Vibrio vulnificus interaction in the gills: Role of the RtxA13 toxin.</title>
        <authorList>
            <person name="Callol A."/>
            <person name="Pajuelo D."/>
            <person name="Ebbesson L."/>
            <person name="Teles M."/>
            <person name="MacKenzie S."/>
            <person name="Amaro C."/>
        </authorList>
    </citation>
    <scope>NUCLEOTIDE SEQUENCE</scope>
</reference>
<reference evidence="1" key="1">
    <citation type="submission" date="2014-11" db="EMBL/GenBank/DDBJ databases">
        <authorList>
            <person name="Amaro Gonzalez C."/>
        </authorList>
    </citation>
    <scope>NUCLEOTIDE SEQUENCE</scope>
</reference>
<protein>
    <submittedName>
        <fullName evidence="1">Uncharacterized protein</fullName>
    </submittedName>
</protein>
<evidence type="ECO:0000313" key="1">
    <source>
        <dbReference type="EMBL" id="JAH51613.1"/>
    </source>
</evidence>
<dbReference type="AlphaFoldDB" id="A0A0E9TFV5"/>
<sequence>MSSPEKCQISLKISMRECALVLRLIHLTITHQ</sequence>
<proteinExistence type="predicted"/>